<evidence type="ECO:0000313" key="5">
    <source>
        <dbReference type="EMBL" id="SEL22947.1"/>
    </source>
</evidence>
<feature type="region of interest" description="Disordered" evidence="2">
    <location>
        <begin position="244"/>
        <end position="266"/>
    </location>
</feature>
<dbReference type="PANTHER" id="PTHR34677:SF3">
    <property type="entry name" value="BACTERIAL IG-LIKE DOMAIN-CONTAINING PROTEIN"/>
    <property type="match status" value="1"/>
</dbReference>
<keyword evidence="6" id="KW-1185">Reference proteome</keyword>
<dbReference type="NCBIfam" id="TIGR04183">
    <property type="entry name" value="Por_Secre_tail"/>
    <property type="match status" value="1"/>
</dbReference>
<dbReference type="RefSeq" id="WP_170837057.1">
    <property type="nucleotide sequence ID" value="NZ_FOAB01000003.1"/>
</dbReference>
<gene>
    <name evidence="5" type="ORF">SAMN04487910_2092</name>
</gene>
<dbReference type="Pfam" id="PF18962">
    <property type="entry name" value="Por_Secre_tail"/>
    <property type="match status" value="1"/>
</dbReference>
<name>A0A1H7NJ59_AQUAM</name>
<feature type="domain" description="Bacterial Ig-like" evidence="4">
    <location>
        <begin position="247"/>
        <end position="338"/>
    </location>
</feature>
<dbReference type="Proteomes" id="UP000198521">
    <property type="component" value="Unassembled WGS sequence"/>
</dbReference>
<feature type="non-terminal residue" evidence="5">
    <location>
        <position position="1"/>
    </location>
</feature>
<evidence type="ECO:0000256" key="2">
    <source>
        <dbReference type="SAM" id="MobiDB-lite"/>
    </source>
</evidence>
<dbReference type="InterPro" id="IPR026444">
    <property type="entry name" value="Secre_tail"/>
</dbReference>
<feature type="domain" description="Secretion system C-terminal sorting" evidence="3">
    <location>
        <begin position="359"/>
        <end position="431"/>
    </location>
</feature>
<dbReference type="InterPro" id="IPR044048">
    <property type="entry name" value="Big_12"/>
</dbReference>
<evidence type="ECO:0000313" key="6">
    <source>
        <dbReference type="Proteomes" id="UP000198521"/>
    </source>
</evidence>
<dbReference type="PANTHER" id="PTHR34677">
    <property type="match status" value="1"/>
</dbReference>
<protein>
    <submittedName>
        <fullName evidence="5">Por secretion system C-terminal sorting domain-containing protein</fullName>
    </submittedName>
</protein>
<dbReference type="AlphaFoldDB" id="A0A1H7NJ59"/>
<sequence>DTKIEADETVSISMSGLSPATVASGDIDITDGATLNILNDDVAPTPTATIGAPSATDTSTGTITYTITYTDADTVTLATSDISLNTTGDAAGSVTITGSGTVTRIVTISSITGDGTIGISIAAGTASNTAGNTALAAGPSTTFNVDNTGPTGFTVSIDQTAINLTNETGIDFTFGAAEVGATYNYLFESDGGGTNVTGSGVIATATDQITGINLSGLNDGLITLIVTLTDALGNTESISAVDVRTKDTTPPTISISSTEPNPTSNSSFEITINFNEDITGFDISDIIVGNGTAANLSGGGLSYTATITATTPGTITVDINPNSVNDLSGNGNTVATQFSIVYDNLLDVNDETLANALTVYPTPSNNIINITGAIGLEIERTEIFDIRGKLILSQKLNSSSIINTIDISSIRSGLYLITIYSETGSTTKRIVKQ</sequence>
<evidence type="ECO:0000259" key="4">
    <source>
        <dbReference type="Pfam" id="PF19078"/>
    </source>
</evidence>
<evidence type="ECO:0000259" key="3">
    <source>
        <dbReference type="Pfam" id="PF18962"/>
    </source>
</evidence>
<dbReference type="EMBL" id="FOAB01000003">
    <property type="protein sequence ID" value="SEL22947.1"/>
    <property type="molecule type" value="Genomic_DNA"/>
</dbReference>
<evidence type="ECO:0000256" key="1">
    <source>
        <dbReference type="ARBA" id="ARBA00022729"/>
    </source>
</evidence>
<reference evidence="5 6" key="1">
    <citation type="submission" date="2016-10" db="EMBL/GenBank/DDBJ databases">
        <authorList>
            <person name="de Groot N.N."/>
        </authorList>
    </citation>
    <scope>NUCLEOTIDE SEQUENCE [LARGE SCALE GENOMIC DNA]</scope>
    <source>
        <strain evidence="5 6">DSM 25232</strain>
    </source>
</reference>
<dbReference type="STRING" id="1038014.SAMN04487910_2092"/>
<keyword evidence="1" id="KW-0732">Signal</keyword>
<organism evidence="5 6">
    <name type="scientific">Aquimarina amphilecti</name>
    <dbReference type="NCBI Taxonomy" id="1038014"/>
    <lineage>
        <taxon>Bacteria</taxon>
        <taxon>Pseudomonadati</taxon>
        <taxon>Bacteroidota</taxon>
        <taxon>Flavobacteriia</taxon>
        <taxon>Flavobacteriales</taxon>
        <taxon>Flavobacteriaceae</taxon>
        <taxon>Aquimarina</taxon>
    </lineage>
</organism>
<accession>A0A1H7NJ59</accession>
<proteinExistence type="predicted"/>
<dbReference type="Pfam" id="PF19078">
    <property type="entry name" value="Big_12"/>
    <property type="match status" value="1"/>
</dbReference>
<feature type="compositionally biased region" description="Low complexity" evidence="2">
    <location>
        <begin position="248"/>
        <end position="266"/>
    </location>
</feature>